<evidence type="ECO:0000313" key="9">
    <source>
        <dbReference type="EMBL" id="OSO90889.1"/>
    </source>
</evidence>
<feature type="domain" description="PAS" evidence="7">
    <location>
        <begin position="304"/>
        <end position="339"/>
    </location>
</feature>
<dbReference type="PANTHER" id="PTHR24422">
    <property type="entry name" value="CHEMOTAXIS PROTEIN METHYLTRANSFERASE"/>
    <property type="match status" value="1"/>
</dbReference>
<keyword evidence="3" id="KW-0489">Methyltransferase</keyword>
<evidence type="ECO:0000256" key="6">
    <source>
        <dbReference type="SAM" id="MobiDB-lite"/>
    </source>
</evidence>
<accession>A0A1X4G7A3</accession>
<gene>
    <name evidence="9" type="ORF">B7O87_08785</name>
</gene>
<dbReference type="InterPro" id="IPR000014">
    <property type="entry name" value="PAS"/>
</dbReference>
<evidence type="ECO:0000259" key="7">
    <source>
        <dbReference type="PROSITE" id="PS50112"/>
    </source>
</evidence>
<dbReference type="PROSITE" id="PS50112">
    <property type="entry name" value="PAS"/>
    <property type="match status" value="2"/>
</dbReference>
<dbReference type="GO" id="GO:0032259">
    <property type="term" value="P:methylation"/>
    <property type="evidence" value="ECO:0007669"/>
    <property type="project" value="UniProtKB-KW"/>
</dbReference>
<keyword evidence="5" id="KW-0949">S-adenosyl-L-methionine</keyword>
<dbReference type="EMBL" id="NBYN01000042">
    <property type="protein sequence ID" value="OSO90889.1"/>
    <property type="molecule type" value="Genomic_DNA"/>
</dbReference>
<proteinExistence type="predicted"/>
<dbReference type="Gene3D" id="1.10.287.620">
    <property type="entry name" value="Helix Hairpins"/>
    <property type="match status" value="1"/>
</dbReference>
<dbReference type="PANTHER" id="PTHR24422:SF10">
    <property type="entry name" value="CHEMOTAXIS PROTEIN METHYLTRANSFERASE 2"/>
    <property type="match status" value="1"/>
</dbReference>
<name>A0A1X4G7A3_9CYAN</name>
<dbReference type="InterPro" id="IPR013767">
    <property type="entry name" value="PAS_fold"/>
</dbReference>
<dbReference type="SMART" id="SM00138">
    <property type="entry name" value="MeTrc"/>
    <property type="match status" value="1"/>
</dbReference>
<dbReference type="InterPro" id="IPR050903">
    <property type="entry name" value="Bact_Chemotaxis_MeTrfase"/>
</dbReference>
<dbReference type="Pfam" id="PF03705">
    <property type="entry name" value="CheR_N"/>
    <property type="match status" value="1"/>
</dbReference>
<dbReference type="Proteomes" id="UP000192997">
    <property type="component" value="Unassembled WGS sequence"/>
</dbReference>
<dbReference type="Pfam" id="PF00989">
    <property type="entry name" value="PAS"/>
    <property type="match status" value="2"/>
</dbReference>
<feature type="domain" description="CheR-type methyltransferase" evidence="8">
    <location>
        <begin position="1"/>
        <end position="273"/>
    </location>
</feature>
<evidence type="ECO:0000313" key="10">
    <source>
        <dbReference type="Proteomes" id="UP000192997"/>
    </source>
</evidence>
<dbReference type="GO" id="GO:0006355">
    <property type="term" value="P:regulation of DNA-templated transcription"/>
    <property type="evidence" value="ECO:0007669"/>
    <property type="project" value="InterPro"/>
</dbReference>
<dbReference type="Gene3D" id="3.30.450.20">
    <property type="entry name" value="PAS domain"/>
    <property type="match status" value="2"/>
</dbReference>
<organism evidence="9 10">
    <name type="scientific">Cylindrospermopsis raciborskii CENA303</name>
    <dbReference type="NCBI Taxonomy" id="1170769"/>
    <lineage>
        <taxon>Bacteria</taxon>
        <taxon>Bacillati</taxon>
        <taxon>Cyanobacteriota</taxon>
        <taxon>Cyanophyceae</taxon>
        <taxon>Nostocales</taxon>
        <taxon>Aphanizomenonaceae</taxon>
        <taxon>Cylindrospermopsis</taxon>
    </lineage>
</organism>
<dbReference type="InterPro" id="IPR022641">
    <property type="entry name" value="CheR_N"/>
</dbReference>
<dbReference type="NCBIfam" id="TIGR00229">
    <property type="entry name" value="sensory_box"/>
    <property type="match status" value="2"/>
</dbReference>
<dbReference type="PRINTS" id="PR00996">
    <property type="entry name" value="CHERMTFRASE"/>
</dbReference>
<dbReference type="GO" id="GO:0008983">
    <property type="term" value="F:protein-glutamate O-methyltransferase activity"/>
    <property type="evidence" value="ECO:0007669"/>
    <property type="project" value="UniProtKB-EC"/>
</dbReference>
<evidence type="ECO:0000256" key="1">
    <source>
        <dbReference type="ARBA" id="ARBA00001541"/>
    </source>
</evidence>
<keyword evidence="4" id="KW-0808">Transferase</keyword>
<evidence type="ECO:0000256" key="4">
    <source>
        <dbReference type="ARBA" id="ARBA00022679"/>
    </source>
</evidence>
<comment type="caution">
    <text evidence="9">The sequence shown here is derived from an EMBL/GenBank/DDBJ whole genome shotgun (WGS) entry which is preliminary data.</text>
</comment>
<comment type="catalytic activity">
    <reaction evidence="1">
        <text>L-glutamyl-[protein] + S-adenosyl-L-methionine = [protein]-L-glutamate 5-O-methyl ester + S-adenosyl-L-homocysteine</text>
        <dbReference type="Rhea" id="RHEA:24452"/>
        <dbReference type="Rhea" id="RHEA-COMP:10208"/>
        <dbReference type="Rhea" id="RHEA-COMP:10311"/>
        <dbReference type="ChEBI" id="CHEBI:29973"/>
        <dbReference type="ChEBI" id="CHEBI:57856"/>
        <dbReference type="ChEBI" id="CHEBI:59789"/>
        <dbReference type="ChEBI" id="CHEBI:82795"/>
        <dbReference type="EC" id="2.1.1.80"/>
    </reaction>
</comment>
<evidence type="ECO:0000256" key="3">
    <source>
        <dbReference type="ARBA" id="ARBA00022603"/>
    </source>
</evidence>
<dbReference type="AlphaFoldDB" id="A0A1X4G7A3"/>
<evidence type="ECO:0000259" key="8">
    <source>
        <dbReference type="PROSITE" id="PS50123"/>
    </source>
</evidence>
<evidence type="ECO:0000256" key="2">
    <source>
        <dbReference type="ARBA" id="ARBA00012534"/>
    </source>
</evidence>
<dbReference type="InterPro" id="IPR035965">
    <property type="entry name" value="PAS-like_dom_sf"/>
</dbReference>
<dbReference type="InterPro" id="IPR029063">
    <property type="entry name" value="SAM-dependent_MTases_sf"/>
</dbReference>
<dbReference type="InterPro" id="IPR036804">
    <property type="entry name" value="CheR_N_sf"/>
</dbReference>
<feature type="domain" description="PAS" evidence="7">
    <location>
        <begin position="500"/>
        <end position="548"/>
    </location>
</feature>
<dbReference type="InterPro" id="IPR022642">
    <property type="entry name" value="CheR_C"/>
</dbReference>
<protein>
    <recommendedName>
        <fullName evidence="2">protein-glutamate O-methyltransferase</fullName>
        <ecNumber evidence="2">2.1.1.80</ecNumber>
    </recommendedName>
</protein>
<reference evidence="10" key="1">
    <citation type="submission" date="2017-04" db="EMBL/GenBank/DDBJ databases">
        <authorList>
            <person name="Abreu V.A."/>
            <person name="Popin R.V."/>
            <person name="Rigonato J."/>
            <person name="Andreote A.P."/>
            <person name="Schaker P.C."/>
            <person name="Hoff-Risseti C."/>
            <person name="Alvarenga D.O."/>
            <person name="Varani A.M."/>
            <person name="Fiore M.F."/>
        </authorList>
    </citation>
    <scope>NUCLEOTIDE SEQUENCE [LARGE SCALE GENOMIC DNA]</scope>
    <source>
        <strain evidence="10">CENA303</strain>
    </source>
</reference>
<evidence type="ECO:0000256" key="5">
    <source>
        <dbReference type="ARBA" id="ARBA00022691"/>
    </source>
</evidence>
<dbReference type="CDD" id="cd00130">
    <property type="entry name" value="PAS"/>
    <property type="match status" value="2"/>
</dbReference>
<dbReference type="InterPro" id="IPR000780">
    <property type="entry name" value="CheR_MeTrfase"/>
</dbReference>
<feature type="region of interest" description="Disordered" evidence="6">
    <location>
        <begin position="424"/>
        <end position="446"/>
    </location>
</feature>
<dbReference type="RefSeq" id="WP_085728139.1">
    <property type="nucleotide sequence ID" value="NZ_NBYN01000042.1"/>
</dbReference>
<dbReference type="PROSITE" id="PS50123">
    <property type="entry name" value="CHER"/>
    <property type="match status" value="1"/>
</dbReference>
<dbReference type="EC" id="2.1.1.80" evidence="2"/>
<dbReference type="SMART" id="SM00091">
    <property type="entry name" value="PAS"/>
    <property type="match status" value="2"/>
</dbReference>
<dbReference type="CDD" id="cd02440">
    <property type="entry name" value="AdoMet_MTases"/>
    <property type="match status" value="1"/>
</dbReference>
<dbReference type="Gene3D" id="3.40.50.150">
    <property type="entry name" value="Vaccinia Virus protein VP39"/>
    <property type="match status" value="1"/>
</dbReference>
<dbReference type="SUPFAM" id="SSF55785">
    <property type="entry name" value="PYP-like sensor domain (PAS domain)"/>
    <property type="match status" value="2"/>
</dbReference>
<dbReference type="SUPFAM" id="SSF53335">
    <property type="entry name" value="S-adenosyl-L-methionine-dependent methyltransferases"/>
    <property type="match status" value="1"/>
</dbReference>
<dbReference type="Gene3D" id="1.10.155.10">
    <property type="entry name" value="Chemotaxis receptor methyltransferase CheR, N-terminal domain"/>
    <property type="match status" value="1"/>
</dbReference>
<sequence>MNLEQKDPCFERLLTYIRQNRGFDFTGYKRSTLVRRVTKRIQALNIDNFIDYMDYLEVDPEEFHNLFNTILINVTDFFRDVSAWDHLGNQVIPNIIKSKKKNEQIRIWCAGCASGEEAYTLAILMAENLGAEDFRQRVKIYATDIDEEALNQARQALFSVKSVESVPRKFRDKYFDLTGNNYIFRQDLRRSVIFGRHNLFIDAPISRLDLLVCRNTLMYFNSEIQGRIMARFHFALNDTGYLFLGKAEMLLMYSSLFMPVDLKNRVFTKLSSTNIRDRLLVMANSVDDESSRQLSQNIRLRDLAFESAPVAEIVIDINGLLIIINEAARNLFGLSKMDLERQFYELELSYRPIELRSLIERAYNERRPITLNSIERYVPNSEQQYFDVLITPLQEDDLSLLGVSIAFNDVTRYVELQEALQRSRQDLETTNEELQSTNEELETTNEELQSTNEELETTNEELQSTNQELETMNEELQSANEELQTINHELSERTLELNRNNVFINCILKSLQKGIVVIDRNFSILNWNELVEDLWGLRYDEVINKSLFSLDISLPVEELRSPILDIISGKTDFQEVSIESTNRRGRIIQCYIALTPLIDKKIEGVVLIMSDSQN</sequence>
<dbReference type="SUPFAM" id="SSF47757">
    <property type="entry name" value="Chemotaxis receptor methyltransferase CheR, N-terminal domain"/>
    <property type="match status" value="1"/>
</dbReference>
<dbReference type="Pfam" id="PF01739">
    <property type="entry name" value="CheR"/>
    <property type="match status" value="1"/>
</dbReference>